<evidence type="ECO:0000313" key="2">
    <source>
        <dbReference type="Proteomes" id="UP000070463"/>
    </source>
</evidence>
<protein>
    <submittedName>
        <fullName evidence="1">Uncharacterized protein</fullName>
    </submittedName>
</protein>
<comment type="caution">
    <text evidence="1">The sequence shown here is derived from an EMBL/GenBank/DDBJ whole genome shotgun (WGS) entry which is preliminary data.</text>
</comment>
<name>A0A133UT34_9EURY</name>
<feature type="non-terminal residue" evidence="1">
    <location>
        <position position="88"/>
    </location>
</feature>
<proteinExistence type="predicted"/>
<evidence type="ECO:0000313" key="1">
    <source>
        <dbReference type="EMBL" id="KXA97375.1"/>
    </source>
</evidence>
<organism evidence="1 2">
    <name type="scientific">candidate division MSBL1 archaeon SCGC-AAA259I09</name>
    <dbReference type="NCBI Taxonomy" id="1698267"/>
    <lineage>
        <taxon>Archaea</taxon>
        <taxon>Methanobacteriati</taxon>
        <taxon>Methanobacteriota</taxon>
        <taxon>candidate division MSBL1</taxon>
    </lineage>
</organism>
<accession>A0A133UT34</accession>
<keyword evidence="2" id="KW-1185">Reference proteome</keyword>
<dbReference type="AlphaFoldDB" id="A0A133UT34"/>
<gene>
    <name evidence="1" type="ORF">AKJ37_03065</name>
</gene>
<dbReference type="Proteomes" id="UP000070463">
    <property type="component" value="Unassembled WGS sequence"/>
</dbReference>
<sequence length="88" mass="9960">MLKQMSIKDPEGLPFGAIDGEAIQRGKKRGNGEIRPQKKWSRGLISSFRCQNARRPVVNGFPPNQNLNLKTGRFFITIGDLHGRNKDR</sequence>
<dbReference type="EMBL" id="LHXR01000032">
    <property type="protein sequence ID" value="KXA97375.1"/>
    <property type="molecule type" value="Genomic_DNA"/>
</dbReference>
<reference evidence="1 2" key="1">
    <citation type="journal article" date="2016" name="Sci. Rep.">
        <title>Metabolic traits of an uncultured archaeal lineage -MSBL1- from brine pools of the Red Sea.</title>
        <authorList>
            <person name="Mwirichia R."/>
            <person name="Alam I."/>
            <person name="Rashid M."/>
            <person name="Vinu M."/>
            <person name="Ba-Alawi W."/>
            <person name="Anthony Kamau A."/>
            <person name="Kamanda Ngugi D."/>
            <person name="Goker M."/>
            <person name="Klenk H.P."/>
            <person name="Bajic V."/>
            <person name="Stingl U."/>
        </authorList>
    </citation>
    <scope>NUCLEOTIDE SEQUENCE [LARGE SCALE GENOMIC DNA]</scope>
    <source>
        <strain evidence="1">SCGC-AAA259I09</strain>
    </source>
</reference>